<keyword evidence="6" id="KW-1185">Reference proteome</keyword>
<dbReference type="Pfam" id="PF00990">
    <property type="entry name" value="GGDEF"/>
    <property type="match status" value="1"/>
</dbReference>
<keyword evidence="3" id="KW-1133">Transmembrane helix</keyword>
<feature type="transmembrane region" description="Helical" evidence="3">
    <location>
        <begin position="63"/>
        <end position="81"/>
    </location>
</feature>
<dbReference type="PANTHER" id="PTHR45138:SF9">
    <property type="entry name" value="DIGUANYLATE CYCLASE DGCM-RELATED"/>
    <property type="match status" value="1"/>
</dbReference>
<feature type="transmembrane region" description="Helical" evidence="3">
    <location>
        <begin position="93"/>
        <end position="112"/>
    </location>
</feature>
<dbReference type="Proteomes" id="UP000448575">
    <property type="component" value="Unassembled WGS sequence"/>
</dbReference>
<dbReference type="RefSeq" id="WP_161025124.1">
    <property type="nucleotide sequence ID" value="NZ_WWCJ01000005.1"/>
</dbReference>
<dbReference type="EMBL" id="WWCJ01000005">
    <property type="protein sequence ID" value="MYN02121.1"/>
    <property type="molecule type" value="Genomic_DNA"/>
</dbReference>
<evidence type="ECO:0000256" key="2">
    <source>
        <dbReference type="ARBA" id="ARBA00034247"/>
    </source>
</evidence>
<evidence type="ECO:0000259" key="4">
    <source>
        <dbReference type="PROSITE" id="PS50887"/>
    </source>
</evidence>
<accession>A0A6N9HEW3</accession>
<evidence type="ECO:0000313" key="6">
    <source>
        <dbReference type="Proteomes" id="UP000448575"/>
    </source>
</evidence>
<dbReference type="InterPro" id="IPR000160">
    <property type="entry name" value="GGDEF_dom"/>
</dbReference>
<sequence length="412" mass="43819">MSSLHVGTCALALGLASLAVGIAFFGLRAERGGRTAGSNWSMAACCQGLAWILIGLRGQLPDVASVMVGNLLIAANSIFLLRGAQRYAGRKHTLGLAGSLGVLLVSGIGYAWYSYIDIGLHGRIIVTSAVRVPLLLAAIWWLWQHAPRHGRNSLVLLFAIDAAWHVVRGAASAGNAIPIHDFLDSDGIQAATFLLRAACIILIIATQFRIESDGARTALQTWARELEEESASLEKTVEERNRELLALATTDFLSGIANRRQFLRQAESEIARARRYGHPLSVLMIDIDHFKSINDRFGHLAGDRAIAAMGKLCAGIGRSSDFAGRLGGEEFAVLLPESGPGEAQVCAERLRQGARALALSHEGQPVAVTVSIGIASLLPEDLEPAALLVRADLALYQAKAAGRDCVRGGAVA</sequence>
<name>A0A6N9HEW3_9BURK</name>
<dbReference type="PANTHER" id="PTHR45138">
    <property type="entry name" value="REGULATORY COMPONENTS OF SENSORY TRANSDUCTION SYSTEM"/>
    <property type="match status" value="1"/>
</dbReference>
<proteinExistence type="predicted"/>
<dbReference type="InterPro" id="IPR050469">
    <property type="entry name" value="Diguanylate_Cyclase"/>
</dbReference>
<feature type="domain" description="GGDEF" evidence="4">
    <location>
        <begin position="278"/>
        <end position="411"/>
    </location>
</feature>
<dbReference type="GO" id="GO:1902201">
    <property type="term" value="P:negative regulation of bacterial-type flagellum-dependent cell motility"/>
    <property type="evidence" value="ECO:0007669"/>
    <property type="project" value="TreeGrafter"/>
</dbReference>
<keyword evidence="3" id="KW-0472">Membrane</keyword>
<gene>
    <name evidence="5" type="ORF">GTP41_08390</name>
</gene>
<evidence type="ECO:0000256" key="3">
    <source>
        <dbReference type="SAM" id="Phobius"/>
    </source>
</evidence>
<dbReference type="GO" id="GO:0052621">
    <property type="term" value="F:diguanylate cyclase activity"/>
    <property type="evidence" value="ECO:0007669"/>
    <property type="project" value="UniProtKB-EC"/>
</dbReference>
<dbReference type="CDD" id="cd01949">
    <property type="entry name" value="GGDEF"/>
    <property type="match status" value="1"/>
</dbReference>
<evidence type="ECO:0000256" key="1">
    <source>
        <dbReference type="ARBA" id="ARBA00012528"/>
    </source>
</evidence>
<dbReference type="GO" id="GO:0043709">
    <property type="term" value="P:cell adhesion involved in single-species biofilm formation"/>
    <property type="evidence" value="ECO:0007669"/>
    <property type="project" value="TreeGrafter"/>
</dbReference>
<dbReference type="FunFam" id="3.30.70.270:FF:000001">
    <property type="entry name" value="Diguanylate cyclase domain protein"/>
    <property type="match status" value="1"/>
</dbReference>
<dbReference type="InterPro" id="IPR043128">
    <property type="entry name" value="Rev_trsase/Diguanyl_cyclase"/>
</dbReference>
<dbReference type="PROSITE" id="PS50887">
    <property type="entry name" value="GGDEF"/>
    <property type="match status" value="1"/>
</dbReference>
<dbReference type="InterPro" id="IPR029787">
    <property type="entry name" value="Nucleotide_cyclase"/>
</dbReference>
<dbReference type="GO" id="GO:0005886">
    <property type="term" value="C:plasma membrane"/>
    <property type="evidence" value="ECO:0007669"/>
    <property type="project" value="TreeGrafter"/>
</dbReference>
<dbReference type="EC" id="2.7.7.65" evidence="1"/>
<dbReference type="NCBIfam" id="TIGR00254">
    <property type="entry name" value="GGDEF"/>
    <property type="match status" value="1"/>
</dbReference>
<dbReference type="SUPFAM" id="SSF55073">
    <property type="entry name" value="Nucleotide cyclase"/>
    <property type="match status" value="1"/>
</dbReference>
<dbReference type="AlphaFoldDB" id="A0A6N9HEW3"/>
<dbReference type="SMART" id="SM00267">
    <property type="entry name" value="GGDEF"/>
    <property type="match status" value="1"/>
</dbReference>
<comment type="catalytic activity">
    <reaction evidence="2">
        <text>2 GTP = 3',3'-c-di-GMP + 2 diphosphate</text>
        <dbReference type="Rhea" id="RHEA:24898"/>
        <dbReference type="ChEBI" id="CHEBI:33019"/>
        <dbReference type="ChEBI" id="CHEBI:37565"/>
        <dbReference type="ChEBI" id="CHEBI:58805"/>
        <dbReference type="EC" id="2.7.7.65"/>
    </reaction>
</comment>
<feature type="transmembrane region" description="Helical" evidence="3">
    <location>
        <begin position="6"/>
        <end position="27"/>
    </location>
</feature>
<comment type="caution">
    <text evidence="5">The sequence shown here is derived from an EMBL/GenBank/DDBJ whole genome shotgun (WGS) entry which is preliminary data.</text>
</comment>
<feature type="transmembrane region" description="Helical" evidence="3">
    <location>
        <begin position="39"/>
        <end position="57"/>
    </location>
</feature>
<organism evidence="5 6">
    <name type="scientific">Pseudoduganella guangdongensis</name>
    <dbReference type="NCBI Taxonomy" id="2692179"/>
    <lineage>
        <taxon>Bacteria</taxon>
        <taxon>Pseudomonadati</taxon>
        <taxon>Pseudomonadota</taxon>
        <taxon>Betaproteobacteria</taxon>
        <taxon>Burkholderiales</taxon>
        <taxon>Oxalobacteraceae</taxon>
        <taxon>Telluria group</taxon>
        <taxon>Pseudoduganella</taxon>
    </lineage>
</organism>
<reference evidence="5 6" key="1">
    <citation type="submission" date="2019-12" db="EMBL/GenBank/DDBJ databases">
        <title>Novel species isolated from a subtropical stream in China.</title>
        <authorList>
            <person name="Lu H."/>
        </authorList>
    </citation>
    <scope>NUCLEOTIDE SEQUENCE [LARGE SCALE GENOMIC DNA]</scope>
    <source>
        <strain evidence="5 6">DS3</strain>
    </source>
</reference>
<keyword evidence="3" id="KW-0812">Transmembrane</keyword>
<dbReference type="Gene3D" id="3.30.70.270">
    <property type="match status" value="1"/>
</dbReference>
<protein>
    <recommendedName>
        <fullName evidence="1">diguanylate cyclase</fullName>
        <ecNumber evidence="1">2.7.7.65</ecNumber>
    </recommendedName>
</protein>
<feature type="transmembrane region" description="Helical" evidence="3">
    <location>
        <begin position="124"/>
        <end position="143"/>
    </location>
</feature>
<evidence type="ECO:0000313" key="5">
    <source>
        <dbReference type="EMBL" id="MYN02121.1"/>
    </source>
</evidence>